<name>A0AAN8JCN7_PATCE</name>
<keyword evidence="2" id="KW-1133">Transmembrane helix</keyword>
<evidence type="ECO:0000256" key="1">
    <source>
        <dbReference type="SAM" id="MobiDB-lite"/>
    </source>
</evidence>
<organism evidence="4 5">
    <name type="scientific">Patella caerulea</name>
    <name type="common">Rayed Mediterranean limpet</name>
    <dbReference type="NCBI Taxonomy" id="87958"/>
    <lineage>
        <taxon>Eukaryota</taxon>
        <taxon>Metazoa</taxon>
        <taxon>Spiralia</taxon>
        <taxon>Lophotrochozoa</taxon>
        <taxon>Mollusca</taxon>
        <taxon>Gastropoda</taxon>
        <taxon>Patellogastropoda</taxon>
        <taxon>Patelloidea</taxon>
        <taxon>Patellidae</taxon>
        <taxon>Patella</taxon>
    </lineage>
</organism>
<keyword evidence="2" id="KW-0472">Membrane</keyword>
<evidence type="ECO:0000313" key="4">
    <source>
        <dbReference type="EMBL" id="KAK6175532.1"/>
    </source>
</evidence>
<keyword evidence="3" id="KW-0732">Signal</keyword>
<feature type="chain" id="PRO_5042823748" evidence="3">
    <location>
        <begin position="23"/>
        <end position="280"/>
    </location>
</feature>
<evidence type="ECO:0000256" key="2">
    <source>
        <dbReference type="SAM" id="Phobius"/>
    </source>
</evidence>
<gene>
    <name evidence="4" type="ORF">SNE40_013979</name>
</gene>
<feature type="transmembrane region" description="Helical" evidence="2">
    <location>
        <begin position="184"/>
        <end position="208"/>
    </location>
</feature>
<reference evidence="4 5" key="1">
    <citation type="submission" date="2024-01" db="EMBL/GenBank/DDBJ databases">
        <title>The genome of the rayed Mediterranean limpet Patella caerulea (Linnaeus, 1758).</title>
        <authorList>
            <person name="Anh-Thu Weber A."/>
            <person name="Halstead-Nussloch G."/>
        </authorList>
    </citation>
    <scope>NUCLEOTIDE SEQUENCE [LARGE SCALE GENOMIC DNA]</scope>
    <source>
        <strain evidence="4">AATW-2023a</strain>
        <tissue evidence="4">Whole specimen</tissue>
    </source>
</reference>
<keyword evidence="5" id="KW-1185">Reference proteome</keyword>
<sequence>MKTRKLATIIFGLLTLLIVSSSDVTTTPTSTAQITKLPLSTTNQTTTTLTSTLPASSTPTSTSTTTPTPTTTSTASNSTTTPTTTLVTTTMFTTTPTPSSTTTPTTTPTPTPSTTTTTTPTTATTTTTTPTTTSTPTITTTTESMTTAVTVPIAIVRDPAASGNPEDGKLYSTISKLKAENQRLMIAVGCLTGMIIIAIICVLVVLYLRKKNTVQRRGNFPNSRPTYFRPVSLFERKQKNPPIDPSFEYLRNDRLFVNDLDKEMETFKLNRGTNVMTSEL</sequence>
<dbReference type="Proteomes" id="UP001347796">
    <property type="component" value="Unassembled WGS sequence"/>
</dbReference>
<protein>
    <submittedName>
        <fullName evidence="4">Uncharacterized protein</fullName>
    </submittedName>
</protein>
<dbReference type="EMBL" id="JAZGQO010000010">
    <property type="protein sequence ID" value="KAK6175532.1"/>
    <property type="molecule type" value="Genomic_DNA"/>
</dbReference>
<evidence type="ECO:0000313" key="5">
    <source>
        <dbReference type="Proteomes" id="UP001347796"/>
    </source>
</evidence>
<feature type="region of interest" description="Disordered" evidence="1">
    <location>
        <begin position="44"/>
        <end position="139"/>
    </location>
</feature>
<proteinExistence type="predicted"/>
<evidence type="ECO:0000256" key="3">
    <source>
        <dbReference type="SAM" id="SignalP"/>
    </source>
</evidence>
<accession>A0AAN8JCN7</accession>
<keyword evidence="2" id="KW-0812">Transmembrane</keyword>
<feature type="signal peptide" evidence="3">
    <location>
        <begin position="1"/>
        <end position="22"/>
    </location>
</feature>
<dbReference type="AlphaFoldDB" id="A0AAN8JCN7"/>
<comment type="caution">
    <text evidence="4">The sequence shown here is derived from an EMBL/GenBank/DDBJ whole genome shotgun (WGS) entry which is preliminary data.</text>
</comment>